<comment type="similarity">
    <text evidence="3">Belongs to the RbfA family.</text>
</comment>
<dbReference type="EMBL" id="JXIQ01000103">
    <property type="protein sequence ID" value="KIY21499.1"/>
    <property type="molecule type" value="Genomic_DNA"/>
</dbReference>
<dbReference type="OrthoDB" id="307788at2"/>
<dbReference type="Proteomes" id="UP000032512">
    <property type="component" value="Unassembled WGS sequence"/>
</dbReference>
<dbReference type="RefSeq" id="WP_044394429.1">
    <property type="nucleotide sequence ID" value="NZ_JXIQ01000103.1"/>
</dbReference>
<dbReference type="NCBIfam" id="TIGR00082">
    <property type="entry name" value="rbfA"/>
    <property type="match status" value="1"/>
</dbReference>
<evidence type="ECO:0000256" key="2">
    <source>
        <dbReference type="ARBA" id="ARBA00022517"/>
    </source>
</evidence>
<dbReference type="Gene3D" id="3.30.300.20">
    <property type="match status" value="1"/>
</dbReference>
<comment type="function">
    <text evidence="3">One of several proteins that assist in the late maturation steps of the functional core of the 30S ribosomal subunit. Associates with free 30S ribosomal subunits (but not with 30S subunits that are part of 70S ribosomes or polysomes). Required for efficient processing of 16S rRNA. May interact with the 5'-terminal helix region of 16S rRNA.</text>
</comment>
<gene>
    <name evidence="3" type="primary">rbfA</name>
    <name evidence="4" type="ORF">UB32_13210</name>
</gene>
<dbReference type="HAMAP" id="MF_00003">
    <property type="entry name" value="RbfA"/>
    <property type="match status" value="1"/>
</dbReference>
<dbReference type="Pfam" id="PF02033">
    <property type="entry name" value="RBFA"/>
    <property type="match status" value="1"/>
</dbReference>
<name>A0A0D6Z6U9_9BACI</name>
<dbReference type="GO" id="GO:0043024">
    <property type="term" value="F:ribosomal small subunit binding"/>
    <property type="evidence" value="ECO:0007669"/>
    <property type="project" value="TreeGrafter"/>
</dbReference>
<comment type="subcellular location">
    <subcellularLocation>
        <location evidence="3">Cytoplasm</location>
    </subcellularLocation>
</comment>
<evidence type="ECO:0000313" key="5">
    <source>
        <dbReference type="Proteomes" id="UP000032512"/>
    </source>
</evidence>
<dbReference type="PANTHER" id="PTHR33515">
    <property type="entry name" value="RIBOSOME-BINDING FACTOR A, CHLOROPLASTIC-RELATED"/>
    <property type="match status" value="1"/>
</dbReference>
<reference evidence="4 5" key="1">
    <citation type="submission" date="2015-01" db="EMBL/GenBank/DDBJ databases">
        <title>Draft genome sequences of the supercritical CO2 tolerant bacteria Bacillus subterraneus MITOT1 and Bacillus cereus MIT0214.</title>
        <authorList>
            <person name="Peet K.C."/>
            <person name="Thompson J.R."/>
        </authorList>
    </citation>
    <scope>NUCLEOTIDE SEQUENCE [LARGE SCALE GENOMIC DNA]</scope>
    <source>
        <strain evidence="4 5">MITOT1</strain>
    </source>
</reference>
<dbReference type="PATRIC" id="fig|285983.3.peg.1426"/>
<dbReference type="InterPro" id="IPR015946">
    <property type="entry name" value="KH_dom-like_a/b"/>
</dbReference>
<comment type="subunit">
    <text evidence="3">Monomer. Binds 30S ribosomal subunits, but not 50S ribosomal subunits or 70S ribosomes.</text>
</comment>
<proteinExistence type="inferred from homology"/>
<dbReference type="FunFam" id="3.30.300.20:FF:000009">
    <property type="entry name" value="Ribosome-binding factor A"/>
    <property type="match status" value="1"/>
</dbReference>
<dbReference type="InterPro" id="IPR000238">
    <property type="entry name" value="RbfA"/>
</dbReference>
<protein>
    <recommendedName>
        <fullName evidence="3">Ribosome-binding factor A</fullName>
    </recommendedName>
</protein>
<evidence type="ECO:0000256" key="1">
    <source>
        <dbReference type="ARBA" id="ARBA00022490"/>
    </source>
</evidence>
<sequence length="127" mass="14652">MGHRVNRVGEQMKKELGDIISRKIKDPRVGFVTVTDVQVTGDLQQAKVYISVLGDEQQREDSLKGLAKAKGFIRTEIGQRIRLRKTPELIFEFDETMAYGNRINSLIHELHREEQLGEEEQEKKDTD</sequence>
<keyword evidence="5" id="KW-1185">Reference proteome</keyword>
<dbReference type="PROSITE" id="PS01319">
    <property type="entry name" value="RBFA"/>
    <property type="match status" value="1"/>
</dbReference>
<keyword evidence="2 3" id="KW-0690">Ribosome biogenesis</keyword>
<evidence type="ECO:0000313" key="4">
    <source>
        <dbReference type="EMBL" id="KIY21499.1"/>
    </source>
</evidence>
<dbReference type="SUPFAM" id="SSF89919">
    <property type="entry name" value="Ribosome-binding factor A, RbfA"/>
    <property type="match status" value="1"/>
</dbReference>
<accession>A0A0D6Z6U9</accession>
<keyword evidence="1 3" id="KW-0963">Cytoplasm</keyword>
<dbReference type="AlphaFoldDB" id="A0A0D6Z6U9"/>
<comment type="caution">
    <text evidence="4">The sequence shown here is derived from an EMBL/GenBank/DDBJ whole genome shotgun (WGS) entry which is preliminary data.</text>
</comment>
<dbReference type="InterPro" id="IPR023799">
    <property type="entry name" value="RbfA_dom_sf"/>
</dbReference>
<dbReference type="PANTHER" id="PTHR33515:SF1">
    <property type="entry name" value="RIBOSOME-BINDING FACTOR A, CHLOROPLASTIC-RELATED"/>
    <property type="match status" value="1"/>
</dbReference>
<organism evidence="4 5">
    <name type="scientific">Mesobacillus subterraneus</name>
    <dbReference type="NCBI Taxonomy" id="285983"/>
    <lineage>
        <taxon>Bacteria</taxon>
        <taxon>Bacillati</taxon>
        <taxon>Bacillota</taxon>
        <taxon>Bacilli</taxon>
        <taxon>Bacillales</taxon>
        <taxon>Bacillaceae</taxon>
        <taxon>Mesobacillus</taxon>
    </lineage>
</organism>
<dbReference type="GO" id="GO:0005829">
    <property type="term" value="C:cytosol"/>
    <property type="evidence" value="ECO:0007669"/>
    <property type="project" value="TreeGrafter"/>
</dbReference>
<dbReference type="InterPro" id="IPR020053">
    <property type="entry name" value="Ribosome-bd_factorA_CS"/>
</dbReference>
<evidence type="ECO:0000256" key="3">
    <source>
        <dbReference type="HAMAP-Rule" id="MF_00003"/>
    </source>
</evidence>
<dbReference type="GO" id="GO:0030490">
    <property type="term" value="P:maturation of SSU-rRNA"/>
    <property type="evidence" value="ECO:0007669"/>
    <property type="project" value="UniProtKB-UniRule"/>
</dbReference>